<dbReference type="AlphaFoldDB" id="A0A9D1KHV5"/>
<dbReference type="SUPFAM" id="SSF51658">
    <property type="entry name" value="Xylose isomerase-like"/>
    <property type="match status" value="1"/>
</dbReference>
<dbReference type="Pfam" id="PF01261">
    <property type="entry name" value="AP_endonuc_2"/>
    <property type="match status" value="1"/>
</dbReference>
<dbReference type="PANTHER" id="PTHR12110:SF21">
    <property type="entry name" value="XYLOSE ISOMERASE-LIKE TIM BARREL DOMAIN-CONTAINING PROTEIN"/>
    <property type="match status" value="1"/>
</dbReference>
<dbReference type="PANTHER" id="PTHR12110">
    <property type="entry name" value="HYDROXYPYRUVATE ISOMERASE"/>
    <property type="match status" value="1"/>
</dbReference>
<evidence type="ECO:0000313" key="2">
    <source>
        <dbReference type="EMBL" id="HIT43092.1"/>
    </source>
</evidence>
<name>A0A9D1KHV5_9FIRM</name>
<dbReference type="EMBL" id="DVKS01000224">
    <property type="protein sequence ID" value="HIT43092.1"/>
    <property type="molecule type" value="Genomic_DNA"/>
</dbReference>
<evidence type="ECO:0000259" key="1">
    <source>
        <dbReference type="Pfam" id="PF01261"/>
    </source>
</evidence>
<evidence type="ECO:0000313" key="3">
    <source>
        <dbReference type="Proteomes" id="UP000886860"/>
    </source>
</evidence>
<dbReference type="InterPro" id="IPR013022">
    <property type="entry name" value="Xyl_isomerase-like_TIM-brl"/>
</dbReference>
<proteinExistence type="predicted"/>
<dbReference type="Gene3D" id="3.20.20.150">
    <property type="entry name" value="Divalent-metal-dependent TIM barrel enzymes"/>
    <property type="match status" value="1"/>
</dbReference>
<gene>
    <name evidence="2" type="ORF">IAB60_13530</name>
</gene>
<accession>A0A9D1KHV5</accession>
<protein>
    <submittedName>
        <fullName evidence="2">Sugar phosphate isomerase/epimerase</fullName>
    </submittedName>
</protein>
<sequence length="281" mass="31664">MQFGMRAHDFCQPGPMEEVFEKLHKGGIRHIQLALEKSVSDYDFSFGNYSAGLGRYIGELLQKNQLHVAVLGCYINPVIPDEALRMAEVNRFIERLRYAKRMDADMVGTETGRYSLDMSVTPKTESKECYRLLLDSFTRIAEAAEALGVTVGVEGVFDHTLSSPEKMKMFLDDIASPSFEVILDAANLIAPWTTEPDKQNAIIDKAFELYGDRISVLHLKDCVFTEEGVQSCTRPGEGLIVYDSLMKHIRSEKKQIIGLLEESDPEHYASDCRFFAEQCGK</sequence>
<reference evidence="2" key="2">
    <citation type="journal article" date="2021" name="PeerJ">
        <title>Extensive microbial diversity within the chicken gut microbiome revealed by metagenomics and culture.</title>
        <authorList>
            <person name="Gilroy R."/>
            <person name="Ravi A."/>
            <person name="Getino M."/>
            <person name="Pursley I."/>
            <person name="Horton D.L."/>
            <person name="Alikhan N.F."/>
            <person name="Baker D."/>
            <person name="Gharbi K."/>
            <person name="Hall N."/>
            <person name="Watson M."/>
            <person name="Adriaenssens E.M."/>
            <person name="Foster-Nyarko E."/>
            <person name="Jarju S."/>
            <person name="Secka A."/>
            <person name="Antonio M."/>
            <person name="Oren A."/>
            <person name="Chaudhuri R.R."/>
            <person name="La Ragione R."/>
            <person name="Hildebrand F."/>
            <person name="Pallen M.J."/>
        </authorList>
    </citation>
    <scope>NUCLEOTIDE SEQUENCE</scope>
    <source>
        <strain evidence="2">CHK123-3438</strain>
    </source>
</reference>
<keyword evidence="2" id="KW-0413">Isomerase</keyword>
<dbReference type="GO" id="GO:0016853">
    <property type="term" value="F:isomerase activity"/>
    <property type="evidence" value="ECO:0007669"/>
    <property type="project" value="UniProtKB-KW"/>
</dbReference>
<dbReference type="InterPro" id="IPR036237">
    <property type="entry name" value="Xyl_isomerase-like_sf"/>
</dbReference>
<feature type="domain" description="Xylose isomerase-like TIM barrel" evidence="1">
    <location>
        <begin position="21"/>
        <end position="276"/>
    </location>
</feature>
<comment type="caution">
    <text evidence="2">The sequence shown here is derived from an EMBL/GenBank/DDBJ whole genome shotgun (WGS) entry which is preliminary data.</text>
</comment>
<dbReference type="InterPro" id="IPR050312">
    <property type="entry name" value="IolE/XylAMocC-like"/>
</dbReference>
<organism evidence="2 3">
    <name type="scientific">Candidatus Caccovicinus merdipullorum</name>
    <dbReference type="NCBI Taxonomy" id="2840724"/>
    <lineage>
        <taxon>Bacteria</taxon>
        <taxon>Bacillati</taxon>
        <taxon>Bacillota</taxon>
        <taxon>Clostridia</taxon>
        <taxon>Eubacteriales</taxon>
        <taxon>Candidatus Caccovicinus</taxon>
    </lineage>
</organism>
<dbReference type="Proteomes" id="UP000886860">
    <property type="component" value="Unassembled WGS sequence"/>
</dbReference>
<reference evidence="2" key="1">
    <citation type="submission" date="2020-10" db="EMBL/GenBank/DDBJ databases">
        <authorList>
            <person name="Gilroy R."/>
        </authorList>
    </citation>
    <scope>NUCLEOTIDE SEQUENCE</scope>
    <source>
        <strain evidence="2">CHK123-3438</strain>
    </source>
</reference>